<organism evidence="1 2">
    <name type="scientific">Xenorhabdus yunnanensis</name>
    <dbReference type="NCBI Taxonomy" id="3025878"/>
    <lineage>
        <taxon>Bacteria</taxon>
        <taxon>Pseudomonadati</taxon>
        <taxon>Pseudomonadota</taxon>
        <taxon>Gammaproteobacteria</taxon>
        <taxon>Enterobacterales</taxon>
        <taxon>Morganellaceae</taxon>
        <taxon>Xenorhabdus</taxon>
    </lineage>
</organism>
<comment type="caution">
    <text evidence="1">The sequence shown here is derived from an EMBL/GenBank/DDBJ whole genome shotgun (WGS) entry which is preliminary data.</text>
</comment>
<evidence type="ECO:0008006" key="3">
    <source>
        <dbReference type="Google" id="ProtNLM"/>
    </source>
</evidence>
<dbReference type="EMBL" id="JAQRFI010000010">
    <property type="protein sequence ID" value="MDC9588961.1"/>
    <property type="molecule type" value="Genomic_DNA"/>
</dbReference>
<name>A0ABT5LEP7_9GAMM</name>
<dbReference type="RefSeq" id="WP_273554295.1">
    <property type="nucleotide sequence ID" value="NZ_JAQRFI010000010.1"/>
</dbReference>
<proteinExistence type="predicted"/>
<evidence type="ECO:0000313" key="2">
    <source>
        <dbReference type="Proteomes" id="UP001217178"/>
    </source>
</evidence>
<gene>
    <name evidence="1" type="ORF">PSI23_06425</name>
</gene>
<protein>
    <recommendedName>
        <fullName evidence="3">T3SS effector EspK</fullName>
    </recommendedName>
</protein>
<dbReference type="Proteomes" id="UP001217178">
    <property type="component" value="Unassembled WGS sequence"/>
</dbReference>
<sequence>MLKFFIDKSKKSGVNMPFFQPFKTSLEPEDLVFGLNTERNKYAIEYRAFGHLRDKNHFSIIDRYSITPEEITTRKFLRAQIPPNQESFTQSIENHRKYKVLQSAAKDNGKTNFDVDWDKHCLSYTKKVTKRKCKAGLSWYSLSLNRSCIHFILDGIDMESVIYKHYEQKIKKGTSYTGSELRWIYRNRKDPKVKSCIQFWRNGQPVLPPWEEGKDAHLWQYYQPKFENSEIEVGEFAETVLNL</sequence>
<evidence type="ECO:0000313" key="1">
    <source>
        <dbReference type="EMBL" id="MDC9588961.1"/>
    </source>
</evidence>
<reference evidence="1 2" key="1">
    <citation type="submission" date="2023-02" db="EMBL/GenBank/DDBJ databases">
        <title>Entomopathogenic bacteria.</title>
        <authorList>
            <person name="Machado R.A."/>
        </authorList>
    </citation>
    <scope>NUCLEOTIDE SEQUENCE [LARGE SCALE GENOMIC DNA]</scope>
    <source>
        <strain evidence="1 2">XENO-10</strain>
    </source>
</reference>
<keyword evidence="2" id="KW-1185">Reference proteome</keyword>
<accession>A0ABT5LEP7</accession>